<gene>
    <name evidence="1" type="ORF">BKA67DRAFT_672285</name>
</gene>
<dbReference type="Proteomes" id="UP000758603">
    <property type="component" value="Unassembled WGS sequence"/>
</dbReference>
<organism evidence="1 2">
    <name type="scientific">Truncatella angustata</name>
    <dbReference type="NCBI Taxonomy" id="152316"/>
    <lineage>
        <taxon>Eukaryota</taxon>
        <taxon>Fungi</taxon>
        <taxon>Dikarya</taxon>
        <taxon>Ascomycota</taxon>
        <taxon>Pezizomycotina</taxon>
        <taxon>Sordariomycetes</taxon>
        <taxon>Xylariomycetidae</taxon>
        <taxon>Amphisphaeriales</taxon>
        <taxon>Sporocadaceae</taxon>
        <taxon>Truncatella</taxon>
    </lineage>
</organism>
<proteinExistence type="predicted"/>
<evidence type="ECO:0000313" key="2">
    <source>
        <dbReference type="Proteomes" id="UP000758603"/>
    </source>
</evidence>
<dbReference type="AlphaFoldDB" id="A0A9P8UQS3"/>
<name>A0A9P8UQS3_9PEZI</name>
<protein>
    <submittedName>
        <fullName evidence="1">Uncharacterized protein</fullName>
    </submittedName>
</protein>
<dbReference type="OrthoDB" id="275936at2759"/>
<dbReference type="EMBL" id="JAGPXC010000002">
    <property type="protein sequence ID" value="KAH6656514.1"/>
    <property type="molecule type" value="Genomic_DNA"/>
</dbReference>
<keyword evidence="2" id="KW-1185">Reference proteome</keyword>
<accession>A0A9P8UQS3</accession>
<dbReference type="PANTHER" id="PTHR37845:SF1">
    <property type="entry name" value="SEQUENCE ORPHAN"/>
    <property type="match status" value="1"/>
</dbReference>
<dbReference type="InterPro" id="IPR038781">
    <property type="entry name" value="C365.16-ike"/>
</dbReference>
<dbReference type="PANTHER" id="PTHR37845">
    <property type="entry name" value="SEQUENCE ORPHAN"/>
    <property type="match status" value="1"/>
</dbReference>
<comment type="caution">
    <text evidence="1">The sequence shown here is derived from an EMBL/GenBank/DDBJ whole genome shotgun (WGS) entry which is preliminary data.</text>
</comment>
<dbReference type="GO" id="GO:0005739">
    <property type="term" value="C:mitochondrion"/>
    <property type="evidence" value="ECO:0007669"/>
    <property type="project" value="TreeGrafter"/>
</dbReference>
<evidence type="ECO:0000313" key="1">
    <source>
        <dbReference type="EMBL" id="KAH6656514.1"/>
    </source>
</evidence>
<dbReference type="RefSeq" id="XP_045960748.1">
    <property type="nucleotide sequence ID" value="XM_046108713.1"/>
</dbReference>
<dbReference type="GeneID" id="70137604"/>
<sequence>MAQEPAVSPSSLWRNNALQSHLAVDIVAAVTAAAAISPIITATDRSVVESVTTGRPLVRTLAKHLLCPFTQPRIFFATKPVFVVWSLYAATYLTANASETLIEIFLDADKALAGTLVSSAVFAVNTPLSVWKDVRFAQFFGTRVVAAQSSTATTASTSVAAARRRMPASVSAAFLVRDIITVFGSFAIAPQFSAMIPDGLAQSAQAKASAAQLIVPAMTQIVATPVHLLGLDLYNRPGRKGVEERMNGARRKLLSTTVMRAFRLIPAYGFGIIFNGNLRSSLRNKLTS</sequence>
<reference evidence="1" key="1">
    <citation type="journal article" date="2021" name="Nat. Commun.">
        <title>Genetic determinants of endophytism in the Arabidopsis root mycobiome.</title>
        <authorList>
            <person name="Mesny F."/>
            <person name="Miyauchi S."/>
            <person name="Thiergart T."/>
            <person name="Pickel B."/>
            <person name="Atanasova L."/>
            <person name="Karlsson M."/>
            <person name="Huettel B."/>
            <person name="Barry K.W."/>
            <person name="Haridas S."/>
            <person name="Chen C."/>
            <person name="Bauer D."/>
            <person name="Andreopoulos W."/>
            <person name="Pangilinan J."/>
            <person name="LaButti K."/>
            <person name="Riley R."/>
            <person name="Lipzen A."/>
            <person name="Clum A."/>
            <person name="Drula E."/>
            <person name="Henrissat B."/>
            <person name="Kohler A."/>
            <person name="Grigoriev I.V."/>
            <person name="Martin F.M."/>
            <person name="Hacquard S."/>
        </authorList>
    </citation>
    <scope>NUCLEOTIDE SEQUENCE</scope>
    <source>
        <strain evidence="1">MPI-SDFR-AT-0073</strain>
    </source>
</reference>